<dbReference type="InterPro" id="IPR000795">
    <property type="entry name" value="T_Tr_GTP-bd_dom"/>
</dbReference>
<name>A0A976FJM9_BRELC</name>
<gene>
    <name evidence="8" type="ORF">CCR75_007981</name>
</gene>
<dbReference type="Pfam" id="PF03144">
    <property type="entry name" value="GTP_EFTU_D2"/>
    <property type="match status" value="1"/>
</dbReference>
<dbReference type="InterPro" id="IPR054696">
    <property type="entry name" value="GTP-eEF1A_C"/>
</dbReference>
<dbReference type="GeneID" id="94351707"/>
<comment type="subcellular location">
    <subcellularLocation>
        <location evidence="1">Cytoplasm</location>
    </subcellularLocation>
</comment>
<organism evidence="8 9">
    <name type="scientific">Bremia lactucae</name>
    <name type="common">Lettuce downy mildew</name>
    <dbReference type="NCBI Taxonomy" id="4779"/>
    <lineage>
        <taxon>Eukaryota</taxon>
        <taxon>Sar</taxon>
        <taxon>Stramenopiles</taxon>
        <taxon>Oomycota</taxon>
        <taxon>Peronosporomycetes</taxon>
        <taxon>Peronosporales</taxon>
        <taxon>Peronosporaceae</taxon>
        <taxon>Bremia</taxon>
    </lineage>
</organism>
<dbReference type="InterPro" id="IPR009000">
    <property type="entry name" value="Transl_B-barrel_sf"/>
</dbReference>
<protein>
    <recommendedName>
        <fullName evidence="7">Tr-type G domain-containing protein</fullName>
    </recommendedName>
</protein>
<feature type="region of interest" description="Disordered" evidence="6">
    <location>
        <begin position="59"/>
        <end position="137"/>
    </location>
</feature>
<dbReference type="CDD" id="cd03704">
    <property type="entry name" value="eRF3_C_III"/>
    <property type="match status" value="1"/>
</dbReference>
<dbReference type="KEGG" id="blac:94351707"/>
<dbReference type="SUPFAM" id="SSF50465">
    <property type="entry name" value="EF-Tu/eEF-1alpha/eIF2-gamma C-terminal domain"/>
    <property type="match status" value="1"/>
</dbReference>
<evidence type="ECO:0000256" key="6">
    <source>
        <dbReference type="SAM" id="MobiDB-lite"/>
    </source>
</evidence>
<evidence type="ECO:0000256" key="1">
    <source>
        <dbReference type="ARBA" id="ARBA00004496"/>
    </source>
</evidence>
<dbReference type="GO" id="GO:0005525">
    <property type="term" value="F:GTP binding"/>
    <property type="evidence" value="ECO:0007669"/>
    <property type="project" value="UniProtKB-KW"/>
</dbReference>
<dbReference type="RefSeq" id="XP_067817335.1">
    <property type="nucleotide sequence ID" value="XM_067966036.1"/>
</dbReference>
<keyword evidence="3" id="KW-0963">Cytoplasm</keyword>
<dbReference type="FunFam" id="2.40.30.10:FF:000020">
    <property type="entry name" value="Translation elongation factor EF-1"/>
    <property type="match status" value="1"/>
</dbReference>
<dbReference type="Pfam" id="PF22594">
    <property type="entry name" value="GTP-eEF1A_C"/>
    <property type="match status" value="1"/>
</dbReference>
<evidence type="ECO:0000313" key="8">
    <source>
        <dbReference type="EMBL" id="TDH67836.1"/>
    </source>
</evidence>
<dbReference type="Gene3D" id="2.40.30.10">
    <property type="entry name" value="Translation factors"/>
    <property type="match status" value="2"/>
</dbReference>
<evidence type="ECO:0000256" key="3">
    <source>
        <dbReference type="ARBA" id="ARBA00022490"/>
    </source>
</evidence>
<dbReference type="PROSITE" id="PS00301">
    <property type="entry name" value="G_TR_1"/>
    <property type="match status" value="1"/>
</dbReference>
<dbReference type="SUPFAM" id="SSF50447">
    <property type="entry name" value="Translation proteins"/>
    <property type="match status" value="1"/>
</dbReference>
<dbReference type="GO" id="GO:0003924">
    <property type="term" value="F:GTPase activity"/>
    <property type="evidence" value="ECO:0007669"/>
    <property type="project" value="InterPro"/>
</dbReference>
<dbReference type="InterPro" id="IPR009001">
    <property type="entry name" value="Transl_elong_EF1A/Init_IF2_C"/>
</dbReference>
<evidence type="ECO:0000313" key="9">
    <source>
        <dbReference type="Proteomes" id="UP000294530"/>
    </source>
</evidence>
<dbReference type="AlphaFoldDB" id="A0A976FJM9"/>
<dbReference type="EMBL" id="SHOA02000013">
    <property type="protein sequence ID" value="TDH67836.1"/>
    <property type="molecule type" value="Genomic_DNA"/>
</dbReference>
<keyword evidence="4" id="KW-0547">Nucleotide-binding</keyword>
<dbReference type="InterPro" id="IPR027417">
    <property type="entry name" value="P-loop_NTPase"/>
</dbReference>
<dbReference type="FunFam" id="3.40.50.300:FF:001202">
    <property type="entry name" value="Translation elongation factor EF-1 subunit alpha"/>
    <property type="match status" value="1"/>
</dbReference>
<dbReference type="CDD" id="cd04089">
    <property type="entry name" value="eRF3_II"/>
    <property type="match status" value="1"/>
</dbReference>
<proteinExistence type="inferred from homology"/>
<comment type="caution">
    <text evidence="8">The sequence shown here is derived from an EMBL/GenBank/DDBJ whole genome shotgun (WGS) entry which is preliminary data.</text>
</comment>
<keyword evidence="9" id="KW-1185">Reference proteome</keyword>
<dbReference type="Pfam" id="PF00009">
    <property type="entry name" value="GTP_EFTU"/>
    <property type="match status" value="1"/>
</dbReference>
<reference evidence="8 9" key="1">
    <citation type="journal article" date="2021" name="Genome Biol.">
        <title>AFLAP: assembly-free linkage analysis pipeline using k-mers from genome sequencing data.</title>
        <authorList>
            <person name="Fletcher K."/>
            <person name="Zhang L."/>
            <person name="Gil J."/>
            <person name="Han R."/>
            <person name="Cavanaugh K."/>
            <person name="Michelmore R."/>
        </authorList>
    </citation>
    <scope>NUCLEOTIDE SEQUENCE [LARGE SCALE GENOMIC DNA]</scope>
    <source>
        <strain evidence="8 9">SF5</strain>
    </source>
</reference>
<dbReference type="InterPro" id="IPR050100">
    <property type="entry name" value="TRAFAC_GTPase_members"/>
</dbReference>
<feature type="compositionally biased region" description="Acidic residues" evidence="6">
    <location>
        <begin position="124"/>
        <end position="134"/>
    </location>
</feature>
<comment type="similarity">
    <text evidence="2">Belongs to the TRAFAC class translation factor GTPase superfamily. Classic translation factor GTPase family. EF-Tu/EF-1A subfamily.</text>
</comment>
<accession>A0A976FJM9</accession>
<dbReference type="PRINTS" id="PR00315">
    <property type="entry name" value="ELONGATNFCT"/>
</dbReference>
<evidence type="ECO:0000256" key="2">
    <source>
        <dbReference type="ARBA" id="ARBA00007249"/>
    </source>
</evidence>
<dbReference type="Gene3D" id="3.40.50.300">
    <property type="entry name" value="P-loop containing nucleotide triphosphate hydrolases"/>
    <property type="match status" value="1"/>
</dbReference>
<keyword evidence="5" id="KW-0342">GTP-binding</keyword>
<feature type="domain" description="Tr-type G" evidence="7">
    <location>
        <begin position="138"/>
        <end position="362"/>
    </location>
</feature>
<dbReference type="OrthoDB" id="342024at2759"/>
<dbReference type="SUPFAM" id="SSF52540">
    <property type="entry name" value="P-loop containing nucleoside triphosphate hydrolases"/>
    <property type="match status" value="1"/>
</dbReference>
<dbReference type="CDD" id="cd01883">
    <property type="entry name" value="EF1_alpha"/>
    <property type="match status" value="1"/>
</dbReference>
<dbReference type="PANTHER" id="PTHR23115">
    <property type="entry name" value="TRANSLATION FACTOR"/>
    <property type="match status" value="1"/>
</dbReference>
<dbReference type="PROSITE" id="PS51722">
    <property type="entry name" value="G_TR_2"/>
    <property type="match status" value="1"/>
</dbReference>
<feature type="compositionally biased region" description="Basic and acidic residues" evidence="6">
    <location>
        <begin position="94"/>
        <end position="123"/>
    </location>
</feature>
<evidence type="ECO:0000259" key="7">
    <source>
        <dbReference type="PROSITE" id="PS51722"/>
    </source>
</evidence>
<sequence length="566" mass="62924">MDGSNLPKKPLQATAKTFSFNPGATTWTPPAAFASPPPAPAVPRTFDVAMPAPKKGVTTVLGATSEPSEIPPSSPVSRLEEKMQEVNVNEEEIEKARTETLENDQPKKDDHDMEERGEAADENDHFDEEEEVGDEDPREHLNVVLIGHVDAGKSTLSGNLLYLMDMVDKRTIERYEREAKQRHRESWFLAFIMDTGEEERAKGKTVEVGRAHFETETRRFTILDAPGHKSYVPNMIQGASQADVGILVISARKGEFETGFERGGQTREHAVLAKTLGINKLIVAINKMDECNWSFDRFEECATKLRPYLRMCGFAVKRDVSFIPVSGLHGDNVKVRVDKSKAPWYEGESLIDHMDTMHVTNRNPDGPLRVPVLDRYGERGTVALGKVESGILKTGQKVLLMPTNATSVVHQVYINDQPVRTAKPGENVTIRLSCSLDEIQKGFVICGIKDDCPPRAIHAFAAQIALVDTLEHRPLLTAGYQCILHIHTVSQECVVAKLLRPIDPKTGKPVKKHVTFIKQGQSVICRIEVEQSITIDTFENMPQLGRLTLRDEGKTIAIGKVMALEK</sequence>
<evidence type="ECO:0000256" key="5">
    <source>
        <dbReference type="ARBA" id="ARBA00023134"/>
    </source>
</evidence>
<dbReference type="InterPro" id="IPR004161">
    <property type="entry name" value="EFTu-like_2"/>
</dbReference>
<dbReference type="Proteomes" id="UP000294530">
    <property type="component" value="Unassembled WGS sequence"/>
</dbReference>
<dbReference type="GO" id="GO:0005737">
    <property type="term" value="C:cytoplasm"/>
    <property type="evidence" value="ECO:0007669"/>
    <property type="project" value="UniProtKB-SubCell"/>
</dbReference>
<evidence type="ECO:0000256" key="4">
    <source>
        <dbReference type="ARBA" id="ARBA00022741"/>
    </source>
</evidence>
<dbReference type="InterPro" id="IPR031157">
    <property type="entry name" value="G_TR_CS"/>
</dbReference>